<accession>A0A508WTQ2</accession>
<gene>
    <name evidence="1" type="ORF">EMEDMD4_100026</name>
</gene>
<evidence type="ECO:0000313" key="1">
    <source>
        <dbReference type="EMBL" id="VTZ59039.1"/>
    </source>
</evidence>
<dbReference type="AlphaFoldDB" id="A0A508WTQ2"/>
<proteinExistence type="predicted"/>
<name>A0A508WTQ2_9HYPH</name>
<sequence>MKRLRPSLQFGCHADEKQYFGPTPAKGAAAPDIRVRGPLSEGTWIAAALKLEGRDMLRGGKKG</sequence>
<reference evidence="1" key="1">
    <citation type="submission" date="2019-06" db="EMBL/GenBank/DDBJ databases">
        <authorList>
            <person name="Le Quere A."/>
            <person name="Colella S."/>
        </authorList>
    </citation>
    <scope>NUCLEOTIDE SEQUENCE</scope>
    <source>
        <strain evidence="1">EmedicaeMD41</strain>
    </source>
</reference>
<organism evidence="1">
    <name type="scientific">Sinorhizobium medicae</name>
    <dbReference type="NCBI Taxonomy" id="110321"/>
    <lineage>
        <taxon>Bacteria</taxon>
        <taxon>Pseudomonadati</taxon>
        <taxon>Pseudomonadota</taxon>
        <taxon>Alphaproteobacteria</taxon>
        <taxon>Hyphomicrobiales</taxon>
        <taxon>Rhizobiaceae</taxon>
        <taxon>Sinorhizobium/Ensifer group</taxon>
        <taxon>Sinorhizobium</taxon>
    </lineage>
</organism>
<dbReference type="EMBL" id="CABFNB010000002">
    <property type="protein sequence ID" value="VTZ59039.1"/>
    <property type="molecule type" value="Genomic_DNA"/>
</dbReference>
<protein>
    <submittedName>
        <fullName evidence="1">Uncharacterized protein</fullName>
    </submittedName>
</protein>
<dbReference type="Proteomes" id="UP000507954">
    <property type="component" value="Unassembled WGS sequence"/>
</dbReference>